<accession>A0A9X9JPP6</accession>
<protein>
    <submittedName>
        <fullName evidence="1">Nucleotide pyrophosphohydrolase</fullName>
    </submittedName>
</protein>
<gene>
    <name evidence="1" type="ORF">IVIADoCa5_65</name>
</gene>
<dbReference type="SUPFAM" id="SSF101386">
    <property type="entry name" value="all-alpha NTP pyrophosphatases"/>
    <property type="match status" value="1"/>
</dbReference>
<sequence length="191" mass="20853">MDKRIPARTLVVVPYPQMIRNLFKPMGSDAATRVHAAVGIAGEAAELIIASSIENIVEELGDIEFYVEAYYQALGGRRTALADELSLQTGDPSGNQVLGTVTIAIAATAGALLDLTKKSWVYEKPFDANAERAVRYELLRLEVMMGQLREMIGVRQVDVLGANQGKLGKRYPDGVYTDKAAQERIDKPEGE</sequence>
<dbReference type="Proteomes" id="UP001164549">
    <property type="component" value="Segment"/>
</dbReference>
<organism evidence="1 2">
    <name type="scientific">Xanthomonas phage vB_Xar_IVIA-DoCa5</name>
    <dbReference type="NCBI Taxonomy" id="2975532"/>
    <lineage>
        <taxon>Viruses</taxon>
        <taxon>Duplodnaviria</taxon>
        <taxon>Heunggongvirae</taxon>
        <taxon>Uroviricota</taxon>
        <taxon>Caudoviricetes</taxon>
        <taxon>Mesyanzhinovviridae</taxon>
        <taxon>Bradleyvirinae</taxon>
        <taxon>Docaquintavirus</taxon>
        <taxon>Docaquintavirus doca5</taxon>
    </lineage>
</organism>
<evidence type="ECO:0000313" key="2">
    <source>
        <dbReference type="Proteomes" id="UP001164549"/>
    </source>
</evidence>
<name>A0A9X9JPP6_9CAUD</name>
<proteinExistence type="predicted"/>
<evidence type="ECO:0000313" key="1">
    <source>
        <dbReference type="EMBL" id="UYA98735.1"/>
    </source>
</evidence>
<keyword evidence="2" id="KW-1185">Reference proteome</keyword>
<reference evidence="1" key="1">
    <citation type="submission" date="2022-07" db="EMBL/GenBank/DDBJ databases">
        <title>Comparative analysis of new lytic phages for the biological control of phytopathogenic Xanthomonas spp.</title>
        <authorList>
            <person name="Domingo-Calap M.L."/>
            <person name="Bernabeu-Gimeno M."/>
            <person name="Aure C.M."/>
            <person name="Marco-Noales E."/>
            <person name="Domingo-Calap P."/>
        </authorList>
    </citation>
    <scope>NUCLEOTIDE SEQUENCE</scope>
</reference>
<dbReference type="EMBL" id="ON932079">
    <property type="protein sequence ID" value="UYA98735.1"/>
    <property type="molecule type" value="Genomic_DNA"/>
</dbReference>